<gene>
    <name evidence="1" type="ORF">F4V44_15695</name>
</gene>
<dbReference type="Proteomes" id="UP000326671">
    <property type="component" value="Unassembled WGS sequence"/>
</dbReference>
<dbReference type="OrthoDB" id="2919973at2"/>
<name>A0A5J5HRE3_9BACI</name>
<evidence type="ECO:0000313" key="1">
    <source>
        <dbReference type="EMBL" id="KAA9022308.1"/>
    </source>
</evidence>
<dbReference type="RefSeq" id="WP_150440965.1">
    <property type="nucleotide sequence ID" value="NZ_VYKL01000023.1"/>
</dbReference>
<keyword evidence="2" id="KW-1185">Reference proteome</keyword>
<reference evidence="1 2" key="1">
    <citation type="submission" date="2019-09" db="EMBL/GenBank/DDBJ databases">
        <title>Whole genome sequences of isolates from the Mars Exploration Rovers.</title>
        <authorList>
            <person name="Seuylemezian A."/>
            <person name="Vaishampayan P."/>
        </authorList>
    </citation>
    <scope>NUCLEOTIDE SEQUENCE [LARGE SCALE GENOMIC DNA]</scope>
    <source>
        <strain evidence="1 2">MER_TA_151</strain>
    </source>
</reference>
<organism evidence="1 2">
    <name type="scientific">Niallia endozanthoxylica</name>
    <dbReference type="NCBI Taxonomy" id="2036016"/>
    <lineage>
        <taxon>Bacteria</taxon>
        <taxon>Bacillati</taxon>
        <taxon>Bacillota</taxon>
        <taxon>Bacilli</taxon>
        <taxon>Bacillales</taxon>
        <taxon>Bacillaceae</taxon>
        <taxon>Niallia</taxon>
    </lineage>
</organism>
<protein>
    <submittedName>
        <fullName evidence="1">Uncharacterized protein</fullName>
    </submittedName>
</protein>
<dbReference type="AlphaFoldDB" id="A0A5J5HRE3"/>
<proteinExistence type="predicted"/>
<dbReference type="EMBL" id="VYKL01000023">
    <property type="protein sequence ID" value="KAA9022308.1"/>
    <property type="molecule type" value="Genomic_DNA"/>
</dbReference>
<sequence length="59" mass="6820">MNKQRCNCYLGKIPFPGREEEIEQFANLMGFNYYEAMLKIGEGYKICPDCKGTGYINKT</sequence>
<accession>A0A5J5HRE3</accession>
<evidence type="ECO:0000313" key="2">
    <source>
        <dbReference type="Proteomes" id="UP000326671"/>
    </source>
</evidence>
<comment type="caution">
    <text evidence="1">The sequence shown here is derived from an EMBL/GenBank/DDBJ whole genome shotgun (WGS) entry which is preliminary data.</text>
</comment>